<dbReference type="Proteomes" id="UP000243374">
    <property type="component" value="Unassembled WGS sequence"/>
</dbReference>
<protein>
    <submittedName>
        <fullName evidence="1">Uncharacterized protein</fullName>
    </submittedName>
</protein>
<organism evidence="1 2">
    <name type="scientific">Succinivibrio dextrinosolvens</name>
    <dbReference type="NCBI Taxonomy" id="83771"/>
    <lineage>
        <taxon>Bacteria</taxon>
        <taxon>Pseudomonadati</taxon>
        <taxon>Pseudomonadota</taxon>
        <taxon>Gammaproteobacteria</taxon>
        <taxon>Aeromonadales</taxon>
        <taxon>Succinivibrionaceae</taxon>
        <taxon>Succinivibrio</taxon>
    </lineage>
</organism>
<keyword evidence="2" id="KW-1185">Reference proteome</keyword>
<name>A0A662Z994_9GAMM</name>
<sequence length="54" mass="6568">MDGIKFINSRYIQNYLRKIDYRISSEQILSELIGRNKRFKDLSEVLKDKCRKED</sequence>
<evidence type="ECO:0000313" key="2">
    <source>
        <dbReference type="Proteomes" id="UP000243374"/>
    </source>
</evidence>
<reference evidence="1 2" key="1">
    <citation type="submission" date="2016-10" db="EMBL/GenBank/DDBJ databases">
        <authorList>
            <person name="Varghese N."/>
            <person name="Submissions S."/>
        </authorList>
    </citation>
    <scope>NUCLEOTIDE SEQUENCE [LARGE SCALE GENOMIC DNA]</scope>
    <source>
        <strain evidence="1 2">22B</strain>
    </source>
</reference>
<gene>
    <name evidence="1" type="ORF">SAMN04487865_101047</name>
</gene>
<dbReference type="EMBL" id="FOSF01000010">
    <property type="protein sequence ID" value="SFJ96672.1"/>
    <property type="molecule type" value="Genomic_DNA"/>
</dbReference>
<proteinExistence type="predicted"/>
<accession>A0A662Z994</accession>
<evidence type="ECO:0000313" key="1">
    <source>
        <dbReference type="EMBL" id="SFJ96672.1"/>
    </source>
</evidence>
<dbReference type="AlphaFoldDB" id="A0A662Z994"/>